<reference evidence="1 2" key="1">
    <citation type="journal article" date="2020" name="Biotechnol. Biofuels">
        <title>New insights from the biogas microbiome by comprehensive genome-resolved metagenomics of nearly 1600 species originating from multiple anaerobic digesters.</title>
        <authorList>
            <person name="Campanaro S."/>
            <person name="Treu L."/>
            <person name="Rodriguez-R L.M."/>
            <person name="Kovalovszki A."/>
            <person name="Ziels R.M."/>
            <person name="Maus I."/>
            <person name="Zhu X."/>
            <person name="Kougias P.G."/>
            <person name="Basile A."/>
            <person name="Luo G."/>
            <person name="Schluter A."/>
            <person name="Konstantinidis K.T."/>
            <person name="Angelidaki I."/>
        </authorList>
    </citation>
    <scope>NUCLEOTIDE SEQUENCE [LARGE SCALE GENOMIC DNA]</scope>
    <source>
        <strain evidence="1">AS27yjCOA_165</strain>
    </source>
</reference>
<dbReference type="Proteomes" id="UP000526033">
    <property type="component" value="Unassembled WGS sequence"/>
</dbReference>
<evidence type="ECO:0000313" key="2">
    <source>
        <dbReference type="Proteomes" id="UP000526033"/>
    </source>
</evidence>
<protein>
    <submittedName>
        <fullName evidence="1">Uncharacterized protein</fullName>
    </submittedName>
</protein>
<accession>A0A7X9DKI0</accession>
<name>A0A7X9DKI0_UNCKA</name>
<sequence>MPSEKNNPVEPAIFVAQDVFASNNQAIIMGILKKGTLEPETKTIINGKSYTLVDIQAFNRHLKSVKSEDKEASGLGIVLASLSTQEAQMVLGQELRFM</sequence>
<dbReference type="EMBL" id="JAAZNL010000030">
    <property type="protein sequence ID" value="NMB70125.1"/>
    <property type="molecule type" value="Genomic_DNA"/>
</dbReference>
<organism evidence="1 2">
    <name type="scientific">candidate division WWE3 bacterium</name>
    <dbReference type="NCBI Taxonomy" id="2053526"/>
    <lineage>
        <taxon>Bacteria</taxon>
        <taxon>Katanobacteria</taxon>
    </lineage>
</organism>
<dbReference type="AlphaFoldDB" id="A0A7X9DKI0"/>
<evidence type="ECO:0000313" key="1">
    <source>
        <dbReference type="EMBL" id="NMB70125.1"/>
    </source>
</evidence>
<comment type="caution">
    <text evidence="1">The sequence shown here is derived from an EMBL/GenBank/DDBJ whole genome shotgun (WGS) entry which is preliminary data.</text>
</comment>
<gene>
    <name evidence="1" type="ORF">GYA27_02900</name>
</gene>
<proteinExistence type="predicted"/>